<dbReference type="InterPro" id="IPR051683">
    <property type="entry name" value="Enoyl-CoA_Hydratase/Isomerase"/>
</dbReference>
<protein>
    <submittedName>
        <fullName evidence="2">Hydroxycinnamoyl-CoA hydratase-lyase</fullName>
        <ecNumber evidence="2">4.1.2.41</ecNumber>
    </submittedName>
</protein>
<dbReference type="Pfam" id="PF00378">
    <property type="entry name" value="ECH_1"/>
    <property type="match status" value="1"/>
</dbReference>
<evidence type="ECO:0000256" key="1">
    <source>
        <dbReference type="ARBA" id="ARBA00005254"/>
    </source>
</evidence>
<keyword evidence="3" id="KW-1185">Reference proteome</keyword>
<comment type="similarity">
    <text evidence="1">Belongs to the enoyl-CoA hydratase/isomerase family.</text>
</comment>
<dbReference type="AlphaFoldDB" id="A0A3P4B2S2"/>
<dbReference type="InterPro" id="IPR001753">
    <property type="entry name" value="Enoyl-CoA_hydra/iso"/>
</dbReference>
<gene>
    <name evidence="2" type="ORF">PIGHUM_02660</name>
</gene>
<organism evidence="2 3">
    <name type="scientific">Pigmentiphaga humi</name>
    <dbReference type="NCBI Taxonomy" id="2478468"/>
    <lineage>
        <taxon>Bacteria</taxon>
        <taxon>Pseudomonadati</taxon>
        <taxon>Pseudomonadota</taxon>
        <taxon>Betaproteobacteria</taxon>
        <taxon>Burkholderiales</taxon>
        <taxon>Alcaligenaceae</taxon>
        <taxon>Pigmentiphaga</taxon>
    </lineage>
</organism>
<name>A0A3P4B2S2_9BURK</name>
<accession>A0A3P4B2S2</accession>
<dbReference type="SUPFAM" id="SSF52096">
    <property type="entry name" value="ClpP/crotonase"/>
    <property type="match status" value="1"/>
</dbReference>
<keyword evidence="2" id="KW-0456">Lyase</keyword>
<proteinExistence type="inferred from homology"/>
<reference evidence="2 3" key="1">
    <citation type="submission" date="2018-10" db="EMBL/GenBank/DDBJ databases">
        <authorList>
            <person name="Criscuolo A."/>
        </authorList>
    </citation>
    <scope>NUCLEOTIDE SEQUENCE [LARGE SCALE GENOMIC DNA]</scope>
    <source>
        <strain evidence="2">DnA1</strain>
    </source>
</reference>
<dbReference type="Proteomes" id="UP000277294">
    <property type="component" value="Unassembled WGS sequence"/>
</dbReference>
<evidence type="ECO:0000313" key="2">
    <source>
        <dbReference type="EMBL" id="VCU70584.1"/>
    </source>
</evidence>
<dbReference type="PANTHER" id="PTHR42964:SF1">
    <property type="entry name" value="POLYKETIDE BIOSYNTHESIS ENOYL-COA HYDRATASE PKSH-RELATED"/>
    <property type="match status" value="1"/>
</dbReference>
<sequence length="276" mass="30919">MNFDQLKNVKVEIADGIGWVTLNRPDKRNAMSPDLHFEMVDVLKELAEEPAVRVLVLTGAGESWCAGQDIGLFFRALDDKPRQRHLARLANHEWRWTLLSSFPKPTIAMVNGHCYGGAFVQLFACDFAVAADEAQFGLSEVNWGILPGGLVGKVIVDGLAYRDAVYYAMTGEPFDGKAAAQMRLVTESVPLERLRARTVELASTLARKNPQTLRTIKESLRLVRGMSVDQAADYLLAKEREMRFMDNEGGREQAMTQFLDDKTYRPGYGEYQRGAQ</sequence>
<dbReference type="RefSeq" id="WP_124080099.1">
    <property type="nucleotide sequence ID" value="NZ_UWPJ01000022.1"/>
</dbReference>
<dbReference type="PANTHER" id="PTHR42964">
    <property type="entry name" value="ENOYL-COA HYDRATASE"/>
    <property type="match status" value="1"/>
</dbReference>
<dbReference type="EMBL" id="UWPJ01000022">
    <property type="protein sequence ID" value="VCU70584.1"/>
    <property type="molecule type" value="Genomic_DNA"/>
</dbReference>
<dbReference type="InterPro" id="IPR029045">
    <property type="entry name" value="ClpP/crotonase-like_dom_sf"/>
</dbReference>
<dbReference type="GO" id="GO:0008300">
    <property type="term" value="P:isoprenoid catabolic process"/>
    <property type="evidence" value="ECO:0007669"/>
    <property type="project" value="TreeGrafter"/>
</dbReference>
<dbReference type="NCBIfam" id="NF006588">
    <property type="entry name" value="PRK09120.1"/>
    <property type="match status" value="1"/>
</dbReference>
<dbReference type="CDD" id="cd06558">
    <property type="entry name" value="crotonase-like"/>
    <property type="match status" value="1"/>
</dbReference>
<dbReference type="Gene3D" id="3.90.226.10">
    <property type="entry name" value="2-enoyl-CoA Hydratase, Chain A, domain 1"/>
    <property type="match status" value="1"/>
</dbReference>
<dbReference type="GO" id="GO:0016829">
    <property type="term" value="F:lyase activity"/>
    <property type="evidence" value="ECO:0007669"/>
    <property type="project" value="UniProtKB-KW"/>
</dbReference>
<evidence type="ECO:0000313" key="3">
    <source>
        <dbReference type="Proteomes" id="UP000277294"/>
    </source>
</evidence>
<dbReference type="Gene3D" id="6.10.250.2850">
    <property type="match status" value="1"/>
</dbReference>
<dbReference type="OrthoDB" id="9807606at2"/>
<dbReference type="EC" id="4.1.2.41" evidence="2"/>